<feature type="region of interest" description="Disordered" evidence="1">
    <location>
        <begin position="281"/>
        <end position="312"/>
    </location>
</feature>
<feature type="region of interest" description="Disordered" evidence="1">
    <location>
        <begin position="90"/>
        <end position="114"/>
    </location>
</feature>
<feature type="region of interest" description="Disordered" evidence="1">
    <location>
        <begin position="348"/>
        <end position="376"/>
    </location>
</feature>
<evidence type="ECO:0000313" key="3">
    <source>
        <dbReference type="Proteomes" id="UP000606974"/>
    </source>
</evidence>
<dbReference type="Proteomes" id="UP000606974">
    <property type="component" value="Unassembled WGS sequence"/>
</dbReference>
<organism evidence="2 3">
    <name type="scientific">Endocarpon pusillum</name>
    <dbReference type="NCBI Taxonomy" id="364733"/>
    <lineage>
        <taxon>Eukaryota</taxon>
        <taxon>Fungi</taxon>
        <taxon>Dikarya</taxon>
        <taxon>Ascomycota</taxon>
        <taxon>Pezizomycotina</taxon>
        <taxon>Eurotiomycetes</taxon>
        <taxon>Chaetothyriomycetidae</taxon>
        <taxon>Verrucariales</taxon>
        <taxon>Verrucariaceae</taxon>
        <taxon>Endocarpon</taxon>
    </lineage>
</organism>
<evidence type="ECO:0000256" key="1">
    <source>
        <dbReference type="SAM" id="MobiDB-lite"/>
    </source>
</evidence>
<feature type="compositionally biased region" description="Polar residues" evidence="1">
    <location>
        <begin position="281"/>
        <end position="291"/>
    </location>
</feature>
<reference evidence="2" key="1">
    <citation type="submission" date="2020-02" db="EMBL/GenBank/DDBJ databases">
        <authorList>
            <person name="Palmer J.M."/>
        </authorList>
    </citation>
    <scope>NUCLEOTIDE SEQUENCE</scope>
    <source>
        <strain evidence="2">EPUS1.4</strain>
        <tissue evidence="2">Thallus</tissue>
    </source>
</reference>
<feature type="compositionally biased region" description="Low complexity" evidence="1">
    <location>
        <begin position="98"/>
        <end position="111"/>
    </location>
</feature>
<dbReference type="InterPro" id="IPR051828">
    <property type="entry name" value="HAD-like_hydrolase_domain"/>
</dbReference>
<dbReference type="EMBL" id="JAACFV010000026">
    <property type="protein sequence ID" value="KAF7510801.1"/>
    <property type="molecule type" value="Genomic_DNA"/>
</dbReference>
<dbReference type="InterPro" id="IPR023214">
    <property type="entry name" value="HAD_sf"/>
</dbReference>
<comment type="caution">
    <text evidence="2">The sequence shown here is derived from an EMBL/GenBank/DDBJ whole genome shotgun (WGS) entry which is preliminary data.</text>
</comment>
<gene>
    <name evidence="2" type="ORF">GJ744_005901</name>
</gene>
<proteinExistence type="predicted"/>
<protein>
    <submittedName>
        <fullName evidence="2">Uncharacterized protein</fullName>
    </submittedName>
</protein>
<keyword evidence="3" id="KW-1185">Reference proteome</keyword>
<dbReference type="AlphaFoldDB" id="A0A8H7APP9"/>
<dbReference type="Gene3D" id="3.40.50.1000">
    <property type="entry name" value="HAD superfamily/HAD-like"/>
    <property type="match status" value="1"/>
</dbReference>
<accession>A0A8H7APP9</accession>
<dbReference type="InterPro" id="IPR044924">
    <property type="entry name" value="HAD-SF_hydro_IA_REG-2-like_cap"/>
</dbReference>
<evidence type="ECO:0000313" key="2">
    <source>
        <dbReference type="EMBL" id="KAF7510801.1"/>
    </source>
</evidence>
<name>A0A8H7APP9_9EURO</name>
<dbReference type="PANTHER" id="PTHR46191">
    <property type="match status" value="1"/>
</dbReference>
<feature type="compositionally biased region" description="Acidic residues" evidence="1">
    <location>
        <begin position="303"/>
        <end position="312"/>
    </location>
</feature>
<dbReference type="GO" id="GO:0005634">
    <property type="term" value="C:nucleus"/>
    <property type="evidence" value="ECO:0007669"/>
    <property type="project" value="TreeGrafter"/>
</dbReference>
<dbReference type="PANTHER" id="PTHR46191:SF2">
    <property type="entry name" value="HALOACID DEHALOGENASE-LIKE HYDROLASE DOMAIN-CONTAINING PROTEIN 3"/>
    <property type="match status" value="1"/>
</dbReference>
<dbReference type="OrthoDB" id="444127at2759"/>
<dbReference type="Gene3D" id="1.10.150.720">
    <property type="entry name" value="Haloacid dehalogenase-like hydrolase"/>
    <property type="match status" value="1"/>
</dbReference>
<sequence>MPPLVPKPPHPQPRPRTRTRTLLITLDAFQTLYRPRRAIATQYLSVAASHHGLHIADPSSATTIDAFTASFRKAFQANYARAPNYGYGSGSGSGGGRVAPPRSSPSPSGRRLPLTPALTPERWWRCVVHDTFAPLLEGSGERVPEGLADSLFRWFGGREAYEPVFGCGAVFEAGGAVEGRGRGRGRGVGERVPVRARAPKVVVGVLTNSDPRVSSVLGSLGVAVGVPAQRRDEVAPGGEGVGHVDFVLTSYEIGVEKPHPRAFLAAERMARWVSRRSATRPTLSGLSSSSVAPPHPEDVLVPPEEETKEEEEDDMLKVHIGDDLHKDYLGAIGAGRGWHAILLDRTTRHSNSTENRHAETTGQQPGRKVEGADNASVVDDGARRISSLTDAMEVILQLSRQQSRRGGCIT</sequence>